<feature type="domain" description="PD-(D/E)XK endonuclease-like" evidence="1">
    <location>
        <begin position="520"/>
        <end position="664"/>
    </location>
</feature>
<dbReference type="Proteomes" id="UP000324924">
    <property type="component" value="Chromosome"/>
</dbReference>
<name>A0A5C0UFU5_9PROT</name>
<dbReference type="Gene3D" id="3.90.320.10">
    <property type="match status" value="1"/>
</dbReference>
<dbReference type="Pfam" id="PF12705">
    <property type="entry name" value="PDDEXK_1"/>
    <property type="match status" value="1"/>
</dbReference>
<evidence type="ECO:0000259" key="1">
    <source>
        <dbReference type="Pfam" id="PF12705"/>
    </source>
</evidence>
<dbReference type="RefSeq" id="WP_148972088.1">
    <property type="nucleotide sequence ID" value="NZ_CP043314.1"/>
</dbReference>
<proteinExistence type="predicted"/>
<dbReference type="AlphaFoldDB" id="A0A5C0UFU5"/>
<dbReference type="InterPro" id="IPR011604">
    <property type="entry name" value="PDDEXK-like_dom_sf"/>
</dbReference>
<gene>
    <name evidence="2" type="ORF">FZC36_00740</name>
</gene>
<protein>
    <submittedName>
        <fullName evidence="2">PD-(D/E)XK nuclease family protein</fullName>
    </submittedName>
</protein>
<accession>A0A5C0UFU5</accession>
<organism evidence="2 3">
    <name type="scientific">Candidatus Nesciobacter abundans</name>
    <dbReference type="NCBI Taxonomy" id="2601668"/>
    <lineage>
        <taxon>Bacteria</taxon>
        <taxon>Pseudomonadati</taxon>
        <taxon>Pseudomonadota</taxon>
        <taxon>Alphaproteobacteria</taxon>
        <taxon>Holosporales</taxon>
        <taxon>Holosporaceae</taxon>
        <taxon>Candidatus Nesciobacter</taxon>
    </lineage>
</organism>
<evidence type="ECO:0000313" key="3">
    <source>
        <dbReference type="Proteomes" id="UP000324924"/>
    </source>
</evidence>
<dbReference type="EMBL" id="CP043314">
    <property type="protein sequence ID" value="QEK38965.1"/>
    <property type="molecule type" value="Genomic_DNA"/>
</dbReference>
<dbReference type="OrthoDB" id="9780606at2"/>
<dbReference type="InterPro" id="IPR038726">
    <property type="entry name" value="PDDEXK_AddAB-type"/>
</dbReference>
<keyword evidence="3" id="KW-1185">Reference proteome</keyword>
<dbReference type="KEGG" id="nabu:FZC36_00740"/>
<reference evidence="2 3" key="1">
    <citation type="submission" date="2019-08" db="EMBL/GenBank/DDBJ databases">
        <title>Highly reduced genomes of protist endosymbionts show evolutionary convergence.</title>
        <authorList>
            <person name="George E."/>
            <person name="Husnik F."/>
            <person name="Tashyreva D."/>
            <person name="Prokopchuk G."/>
            <person name="Horak A."/>
            <person name="Kwong W.K."/>
            <person name="Lukes J."/>
            <person name="Keeling P.J."/>
        </authorList>
    </citation>
    <scope>NUCLEOTIDE SEQUENCE [LARGE SCALE GENOMIC DNA]</scope>
    <source>
        <strain evidence="2">1604HC</strain>
    </source>
</reference>
<evidence type="ECO:0000313" key="2">
    <source>
        <dbReference type="EMBL" id="QEK38965.1"/>
    </source>
</evidence>
<sequence length="756" mass="86639">MVFSSIIEKIEGAYKSGKVVFVSNLASAEFLHHRGLNVFVLENILSKFSDPGVKSKNTYKNIKLNERKSDKKISFGYVCSYILEKCKQSDLLFVLSDSGEFKKHENLINDFLLLVNEGITKKKKHEIIKIKEKSLLNEKCKVFENVFEEASYMLKKLRTSKNAVISSSDTTLNTTLLSMDKSLKSFSCQNKYYNSNHCFLLICSAKIKFGKALGLEISEFSATSESNYKGGYLEANEFYKYDQFKEKKTFYEFSEMHLDFMKKNMNYKIPEKIMQIVFFKKPALSDDLSLESKLNLIRNSSVHKKSLGDIVNAYSLKIDQADLNLSVKDLDPSRNSNLSVNDGDYSSENTCRASLSDDCEVYSDVHRVENGSNFLREKIYDMNFNSALFDYIEGLELESKEIDCEMYISILENMLKKIDFDARVDRSNFDIVPLESVPFLKDKTEIIVGGICSADLEQCSLLTNVNLNSKISLSSYGNNANSSLNVASFDKVTKSKKGKLHKPKDKYTDKEIDFSYMPKTFSISEISKLCIDPYSFYVKSVLGLIEKHYSFLNIVGMSVHKALENYAKNLNKEECEQIISESGLSNWGNLIAGQKIKKMLYYIDRFFLNLKTSNQEYEIFTEKESYLNIEMENEIYKIYGRIDFVYRLSNGSCGVVEYKTGSVPSISSVLRGEMPQIIYELAMLNNIDFSGHVNEIGDSGFMSPKGFLPFTYVHFVPEAIESTKKLLDRFLIKDRVFFSTKSNENYKLKNLMRDYS</sequence>